<evidence type="ECO:0000256" key="1">
    <source>
        <dbReference type="SAM" id="Coils"/>
    </source>
</evidence>
<comment type="caution">
    <text evidence="2">The sequence shown here is derived from an EMBL/GenBank/DDBJ whole genome shotgun (WGS) entry which is preliminary data.</text>
</comment>
<reference evidence="2 3" key="1">
    <citation type="journal article" date="2018" name="PLoS ONE">
        <title>The draft genome of Kipferlia bialata reveals reductive genome evolution in fornicate parasites.</title>
        <authorList>
            <person name="Tanifuji G."/>
            <person name="Takabayashi S."/>
            <person name="Kume K."/>
            <person name="Takagi M."/>
            <person name="Nakayama T."/>
            <person name="Kamikawa R."/>
            <person name="Inagaki Y."/>
            <person name="Hashimoto T."/>
        </authorList>
    </citation>
    <scope>NUCLEOTIDE SEQUENCE [LARGE SCALE GENOMIC DNA]</scope>
    <source>
        <strain evidence="2">NY0173</strain>
    </source>
</reference>
<dbReference type="EMBL" id="BDIP01002539">
    <property type="protein sequence ID" value="GIQ86454.1"/>
    <property type="molecule type" value="Genomic_DNA"/>
</dbReference>
<dbReference type="Proteomes" id="UP000265618">
    <property type="component" value="Unassembled WGS sequence"/>
</dbReference>
<protein>
    <submittedName>
        <fullName evidence="2">Uncharacterized protein</fullName>
    </submittedName>
</protein>
<keyword evidence="3" id="KW-1185">Reference proteome</keyword>
<organism evidence="2 3">
    <name type="scientific">Kipferlia bialata</name>
    <dbReference type="NCBI Taxonomy" id="797122"/>
    <lineage>
        <taxon>Eukaryota</taxon>
        <taxon>Metamonada</taxon>
        <taxon>Carpediemonas-like organisms</taxon>
        <taxon>Kipferlia</taxon>
    </lineage>
</organism>
<gene>
    <name evidence="2" type="ORF">KIPB_008309</name>
</gene>
<feature type="coiled-coil region" evidence="1">
    <location>
        <begin position="167"/>
        <end position="212"/>
    </location>
</feature>
<sequence>MRPTSVLSGSSYKQGAFVRHVDEDDIGILVRDNKNGAVYVQYNGPRGTVGFPATPAYCPLVYCAPSRGPTSQQRTQGVRGERAFCTGVRVPERQAPASGEGLPAALWRLKSSLEEVVGGLADGPAKQLHKQCSTLLATLDRVAKDHGTADTLLTELHKIPPTTDAQMEEEQCEVDCLEFRLQRMKKRTQADRDAVKAQIASHKQRLATMLRECRERQRLSRDLAAYTHLPKVAKALGVPQTPMCEEVSNREVH</sequence>
<evidence type="ECO:0000313" key="2">
    <source>
        <dbReference type="EMBL" id="GIQ86454.1"/>
    </source>
</evidence>
<proteinExistence type="predicted"/>
<evidence type="ECO:0000313" key="3">
    <source>
        <dbReference type="Proteomes" id="UP000265618"/>
    </source>
</evidence>
<dbReference type="AlphaFoldDB" id="A0A9K3CZS3"/>
<name>A0A9K3CZS3_9EUKA</name>
<accession>A0A9K3CZS3</accession>
<keyword evidence="1" id="KW-0175">Coiled coil</keyword>